<feature type="signal peptide" evidence="1">
    <location>
        <begin position="1"/>
        <end position="23"/>
    </location>
</feature>
<reference evidence="2 3" key="1">
    <citation type="submission" date="2021-04" db="EMBL/GenBank/DDBJ databases">
        <title>Genomics, taxonomy and metabolism of representatives of sulfur bacteria of the genus Thiothrix: Thiothrix fructosivorans QT, Thiothrix unzii A1T and three new species, Thiothrix subterranea sp. nov., Thiothrix litoralis sp. nov. and 'Candidatus Thiothrix anitrata' sp. nov.</title>
        <authorList>
            <person name="Ravin N.V."/>
            <person name="Smolyakov D."/>
            <person name="Rudenko T.S."/>
            <person name="Mardanov A.V."/>
            <person name="Beletsky A.V."/>
            <person name="Markov N.D."/>
            <person name="Fomenkov A.I."/>
            <person name="Roberts R.J."/>
            <person name="Karnachuk O.V."/>
            <person name="Novikov A."/>
            <person name="Grabovich M.Y."/>
        </authorList>
    </citation>
    <scope>NUCLEOTIDE SEQUENCE [LARGE SCALE GENOMIC DNA]</scope>
    <source>
        <strain evidence="2 3">A52</strain>
    </source>
</reference>
<dbReference type="RefSeq" id="WP_210226021.1">
    <property type="nucleotide sequence ID" value="NZ_CP072800.1"/>
</dbReference>
<evidence type="ECO:0000313" key="2">
    <source>
        <dbReference type="EMBL" id="QTR49163.1"/>
    </source>
</evidence>
<protein>
    <recommendedName>
        <fullName evidence="4">YARHG domain-containing protein</fullName>
    </recommendedName>
</protein>
<sequence>MNNKTTLKLLLLALTITTSELIAGTIPDPCQRKKAEERCTCYTEQADYYESRMRAGYSANEYNELEAKRKFFKNRAFSCKVK</sequence>
<name>A0ABX7X3A8_9GAMM</name>
<dbReference type="Proteomes" id="UP000672027">
    <property type="component" value="Chromosome"/>
</dbReference>
<evidence type="ECO:0008006" key="4">
    <source>
        <dbReference type="Google" id="ProtNLM"/>
    </source>
</evidence>
<gene>
    <name evidence="2" type="ORF">J8380_12940</name>
</gene>
<keyword evidence="3" id="KW-1185">Reference proteome</keyword>
<feature type="chain" id="PRO_5045816172" description="YARHG domain-containing protein" evidence="1">
    <location>
        <begin position="24"/>
        <end position="82"/>
    </location>
</feature>
<accession>A0ABX7X3A8</accession>
<evidence type="ECO:0000256" key="1">
    <source>
        <dbReference type="SAM" id="SignalP"/>
    </source>
</evidence>
<evidence type="ECO:0000313" key="3">
    <source>
        <dbReference type="Proteomes" id="UP000672027"/>
    </source>
</evidence>
<dbReference type="EMBL" id="CP072800">
    <property type="protein sequence ID" value="QTR49163.1"/>
    <property type="molecule type" value="Genomic_DNA"/>
</dbReference>
<proteinExistence type="predicted"/>
<organism evidence="2 3">
    <name type="scientific">Candidatus Thiothrix anitrata</name>
    <dbReference type="NCBI Taxonomy" id="2823902"/>
    <lineage>
        <taxon>Bacteria</taxon>
        <taxon>Pseudomonadati</taxon>
        <taxon>Pseudomonadota</taxon>
        <taxon>Gammaproteobacteria</taxon>
        <taxon>Thiotrichales</taxon>
        <taxon>Thiotrichaceae</taxon>
        <taxon>Thiothrix</taxon>
    </lineage>
</organism>
<keyword evidence="1" id="KW-0732">Signal</keyword>